<dbReference type="PANTHER" id="PTHR36834">
    <property type="entry name" value="MEMBRANE PROTEIN-RELATED"/>
    <property type="match status" value="1"/>
</dbReference>
<dbReference type="PANTHER" id="PTHR36834:SF1">
    <property type="entry name" value="INTEGRAL MEMBRANE PROTEIN"/>
    <property type="match status" value="1"/>
</dbReference>
<dbReference type="OrthoDB" id="4822551at2"/>
<dbReference type="RefSeq" id="WP_062410540.1">
    <property type="nucleotide sequence ID" value="NZ_BJCS01000024.1"/>
</dbReference>
<evidence type="ECO:0000259" key="1">
    <source>
        <dbReference type="Pfam" id="PF04892"/>
    </source>
</evidence>
<feature type="domain" description="VanZ-like" evidence="1">
    <location>
        <begin position="128"/>
        <end position="237"/>
    </location>
</feature>
<dbReference type="InterPro" id="IPR053150">
    <property type="entry name" value="Teicoplanin_resist-assoc"/>
</dbReference>
<dbReference type="Pfam" id="PF04892">
    <property type="entry name" value="VanZ"/>
    <property type="match status" value="1"/>
</dbReference>
<evidence type="ECO:0000313" key="2">
    <source>
        <dbReference type="EMBL" id="ALS25097.1"/>
    </source>
</evidence>
<dbReference type="Proteomes" id="UP000061660">
    <property type="component" value="Chromosome"/>
</dbReference>
<dbReference type="STRING" id="162209.IJ22_48350"/>
<evidence type="ECO:0000313" key="3">
    <source>
        <dbReference type="Proteomes" id="UP000061660"/>
    </source>
</evidence>
<proteinExistence type="predicted"/>
<dbReference type="KEGG" id="pnp:IJ22_48350"/>
<dbReference type="EMBL" id="CP013652">
    <property type="protein sequence ID" value="ALS25097.1"/>
    <property type="molecule type" value="Genomic_DNA"/>
</dbReference>
<accession>A0A0U2UFW2</accession>
<dbReference type="AlphaFoldDB" id="A0A0U2UFW2"/>
<organism evidence="2 3">
    <name type="scientific">Paenibacillus naphthalenovorans</name>
    <dbReference type="NCBI Taxonomy" id="162209"/>
    <lineage>
        <taxon>Bacteria</taxon>
        <taxon>Bacillati</taxon>
        <taxon>Bacillota</taxon>
        <taxon>Bacilli</taxon>
        <taxon>Bacillales</taxon>
        <taxon>Paenibacillaceae</taxon>
        <taxon>Paenibacillus</taxon>
    </lineage>
</organism>
<gene>
    <name evidence="2" type="ORF">IJ22_48350</name>
</gene>
<reference evidence="2 3" key="2">
    <citation type="journal article" date="2016" name="Genome Announc.">
        <title>Complete Genome Sequences of Two Interactive Moderate Thermophiles, Paenibacillus napthalenovorans 32O-Y and Paenibacillus sp. 32O-W.</title>
        <authorList>
            <person name="Butler R.R.III."/>
            <person name="Wang J."/>
            <person name="Stark B.C."/>
            <person name="Pombert J.F."/>
        </authorList>
    </citation>
    <scope>NUCLEOTIDE SEQUENCE [LARGE SCALE GENOMIC DNA]</scope>
    <source>
        <strain evidence="2 3">32O-Y</strain>
    </source>
</reference>
<reference evidence="3" key="1">
    <citation type="submission" date="2015-12" db="EMBL/GenBank/DDBJ databases">
        <title>Complete genome sequences of two moderately thermophilic Paenibacillus species.</title>
        <authorList>
            <person name="Butler R.III."/>
            <person name="Wang J."/>
            <person name="Stark B.C."/>
            <person name="Pombert J.-F."/>
        </authorList>
    </citation>
    <scope>NUCLEOTIDE SEQUENCE [LARGE SCALE GENOMIC DNA]</scope>
    <source>
        <strain evidence="3">32O-Y</strain>
    </source>
</reference>
<sequence>MDKKIETYIDKIVSELNCGEEQKREIIDEMRDHLYLLKNEYIEQGFTNEEATQKALENFGEQKQLINGLQESLFPFYKVFKMGTWILFGLYSLIILFKLLFQRMIIRITDYANGFANPYYVFIPPNSEGYFDLEALKFNSNIIPFKNTMEYITGYDRFNLDIIINNTLGNILIFLPLGIFLPLLFKKYQTFTKVFAASILISFSIEFLQLVLKIGQFDIDDIILNVTGSIIGFLLIGTIKSMIHLPKGSIFRKTTN</sequence>
<dbReference type="InterPro" id="IPR006976">
    <property type="entry name" value="VanZ-like"/>
</dbReference>
<dbReference type="PATRIC" id="fig|162209.4.peg.5104"/>
<protein>
    <submittedName>
        <fullName evidence="2">VanZ-like protein</fullName>
    </submittedName>
</protein>
<keyword evidence="3" id="KW-1185">Reference proteome</keyword>
<dbReference type="NCBIfam" id="NF038403">
    <property type="entry name" value="perm_prefix_1"/>
    <property type="match status" value="1"/>
</dbReference>
<dbReference type="InterPro" id="IPR047928">
    <property type="entry name" value="Perm_prefix_1"/>
</dbReference>
<name>A0A0U2UFW2_9BACL</name>